<organism evidence="3 4">
    <name type="scientific">Salegentibacter flavus</name>
    <dbReference type="NCBI Taxonomy" id="287099"/>
    <lineage>
        <taxon>Bacteria</taxon>
        <taxon>Pseudomonadati</taxon>
        <taxon>Bacteroidota</taxon>
        <taxon>Flavobacteriia</taxon>
        <taxon>Flavobacteriales</taxon>
        <taxon>Flavobacteriaceae</taxon>
        <taxon>Salegentibacter</taxon>
    </lineage>
</organism>
<feature type="coiled-coil region" evidence="1">
    <location>
        <begin position="54"/>
        <end position="81"/>
    </location>
</feature>
<dbReference type="AlphaFoldDB" id="A0A1I4XYH2"/>
<dbReference type="RefSeq" id="WP_093405236.1">
    <property type="nucleotide sequence ID" value="NZ_FOVL01000001.1"/>
</dbReference>
<dbReference type="PANTHER" id="PTHR33361">
    <property type="entry name" value="GLR0591 PROTEIN"/>
    <property type="match status" value="1"/>
</dbReference>
<proteinExistence type="predicted"/>
<dbReference type="PANTHER" id="PTHR33361:SF2">
    <property type="entry name" value="DUF885 DOMAIN-CONTAINING PROTEIN"/>
    <property type="match status" value="1"/>
</dbReference>
<dbReference type="EMBL" id="FOVL01000001">
    <property type="protein sequence ID" value="SFN30300.1"/>
    <property type="molecule type" value="Genomic_DNA"/>
</dbReference>
<protein>
    <submittedName>
        <fullName evidence="3">Uncharacterized conserved protein, DUF885 familyt</fullName>
    </submittedName>
</protein>
<evidence type="ECO:0000256" key="1">
    <source>
        <dbReference type="SAM" id="Coils"/>
    </source>
</evidence>
<keyword evidence="1" id="KW-0175">Coiled coil</keyword>
<reference evidence="3 4" key="1">
    <citation type="submission" date="2016-10" db="EMBL/GenBank/DDBJ databases">
        <authorList>
            <person name="de Groot N.N."/>
        </authorList>
    </citation>
    <scope>NUCLEOTIDE SEQUENCE [LARGE SCALE GENOMIC DNA]</scope>
    <source>
        <strain evidence="3 4">DSM 17794</strain>
    </source>
</reference>
<feature type="signal peptide" evidence="2">
    <location>
        <begin position="1"/>
        <end position="22"/>
    </location>
</feature>
<dbReference type="Pfam" id="PF05960">
    <property type="entry name" value="DUF885"/>
    <property type="match status" value="1"/>
</dbReference>
<dbReference type="Proteomes" id="UP000199153">
    <property type="component" value="Unassembled WGS sequence"/>
</dbReference>
<gene>
    <name evidence="3" type="ORF">SAMN05660413_00425</name>
</gene>
<dbReference type="STRING" id="287099.SAMN05660413_00425"/>
<keyword evidence="2" id="KW-0732">Signal</keyword>
<dbReference type="OrthoDB" id="9760040at2"/>
<sequence length="578" mass="66941">MKIRFKNLLLLSVFLFSNLLSAQSESAKLDTVINKVQEHKFYDREEFPLGLYTEENYENQAEFAEERITELQEINADSLSETEKISLELLKFKLQEDVDEYKYEAYLNPLLSDAGFHLSLAYQVRDFNNYSQVKAYLNKLNAIPAYVDQHLVLLRKGLERGITQPRVIFEGYESTYNDQLVDSPRESYFFEPFENLPRGLSEAQKDSVLDAAEEAISKNVVPQFKKIKDFFENEYLPNTRTGLGVSEIPNGREYYQNRLDYYTTLDLSAEEVHQIGLDEVARINTEMKEIIKEVEFEDSFEDFIHFLRTDEQFYAKTAEELLKEARDISKRIDAKLPAYFKTLPRKPYGVAPVPDAIAPKYTTGRYIGASDETQPGYYWVNTYNLPNRPLYVLPSLTAHEAVPGHHLQNALNAELGDSIPKFRRNMYLSAYGEGWGLYSETLAGEMGIYRTPYERFGKLTYEQWRACRLVIDTGIHEMGWSREEAVEYFRKNTALSMHNINTEVDRYISWPGQAVSYKIGEIKIRELRKKAEETLGADFDVRAFHEVILEQGVVTLPILEERVNAFIEKNTKESGNSN</sequence>
<feature type="chain" id="PRO_5011487690" evidence="2">
    <location>
        <begin position="23"/>
        <end position="578"/>
    </location>
</feature>
<evidence type="ECO:0000313" key="3">
    <source>
        <dbReference type="EMBL" id="SFN30300.1"/>
    </source>
</evidence>
<keyword evidence="4" id="KW-1185">Reference proteome</keyword>
<dbReference type="InterPro" id="IPR010281">
    <property type="entry name" value="DUF885"/>
</dbReference>
<name>A0A1I4XYH2_9FLAO</name>
<accession>A0A1I4XYH2</accession>
<evidence type="ECO:0000313" key="4">
    <source>
        <dbReference type="Proteomes" id="UP000199153"/>
    </source>
</evidence>
<evidence type="ECO:0000256" key="2">
    <source>
        <dbReference type="SAM" id="SignalP"/>
    </source>
</evidence>